<dbReference type="Proteomes" id="UP001499987">
    <property type="component" value="Unassembled WGS sequence"/>
</dbReference>
<reference evidence="2" key="1">
    <citation type="journal article" date="2019" name="Int. J. Syst. Evol. Microbiol.">
        <title>The Global Catalogue of Microorganisms (GCM) 10K type strain sequencing project: providing services to taxonomists for standard genome sequencing and annotation.</title>
        <authorList>
            <consortium name="The Broad Institute Genomics Platform"/>
            <consortium name="The Broad Institute Genome Sequencing Center for Infectious Disease"/>
            <person name="Wu L."/>
            <person name="Ma J."/>
        </authorList>
    </citation>
    <scope>NUCLEOTIDE SEQUENCE [LARGE SCALE GENOMIC DNA]</scope>
    <source>
        <strain evidence="2">JCM 13002</strain>
    </source>
</reference>
<dbReference type="RefSeq" id="WP_344625164.1">
    <property type="nucleotide sequence ID" value="NZ_BAAALD010000040.1"/>
</dbReference>
<accession>A0ABP4E9I4</accession>
<dbReference type="EMBL" id="BAAALD010000040">
    <property type="protein sequence ID" value="GAA1093753.1"/>
    <property type="molecule type" value="Genomic_DNA"/>
</dbReference>
<protein>
    <submittedName>
        <fullName evidence="1">Uncharacterized protein</fullName>
    </submittedName>
</protein>
<evidence type="ECO:0000313" key="1">
    <source>
        <dbReference type="EMBL" id="GAA1093753.1"/>
    </source>
</evidence>
<organism evidence="1 2">
    <name type="scientific">Kitasatospora arboriphila</name>
    <dbReference type="NCBI Taxonomy" id="258052"/>
    <lineage>
        <taxon>Bacteria</taxon>
        <taxon>Bacillati</taxon>
        <taxon>Actinomycetota</taxon>
        <taxon>Actinomycetes</taxon>
        <taxon>Kitasatosporales</taxon>
        <taxon>Streptomycetaceae</taxon>
        <taxon>Kitasatospora</taxon>
    </lineage>
</organism>
<keyword evidence="2" id="KW-1185">Reference proteome</keyword>
<name>A0ABP4E9I4_9ACTN</name>
<sequence>MALVIGRIEPGFLDGHPDNATLIPLPPQNGGAVGWGQVYLSFGCDFGDAQLRIAVWNDTSRSWRVSTLTVTAAAGRVGVPVQDGDSKVSVGRVKASATDTGLCPVGYLIEVILRA</sequence>
<evidence type="ECO:0000313" key="2">
    <source>
        <dbReference type="Proteomes" id="UP001499987"/>
    </source>
</evidence>
<gene>
    <name evidence="1" type="ORF">GCM10009663_41640</name>
</gene>
<comment type="caution">
    <text evidence="1">The sequence shown here is derived from an EMBL/GenBank/DDBJ whole genome shotgun (WGS) entry which is preliminary data.</text>
</comment>
<proteinExistence type="predicted"/>